<dbReference type="OrthoDB" id="10063141at2759"/>
<evidence type="ECO:0000259" key="7">
    <source>
        <dbReference type="PROSITE" id="PS51072"/>
    </source>
</evidence>
<feature type="compositionally biased region" description="Pro residues" evidence="5">
    <location>
        <begin position="658"/>
        <end position="667"/>
    </location>
</feature>
<proteinExistence type="inferred from homology"/>
<comment type="similarity">
    <text evidence="2">Belongs to the Stoned B family.</text>
</comment>
<evidence type="ECO:0000256" key="4">
    <source>
        <dbReference type="ARBA" id="ARBA00022583"/>
    </source>
</evidence>
<dbReference type="EMBL" id="MNPL01007025">
    <property type="protein sequence ID" value="OQR74999.1"/>
    <property type="molecule type" value="Genomic_DNA"/>
</dbReference>
<feature type="region of interest" description="Disordered" evidence="5">
    <location>
        <begin position="106"/>
        <end position="147"/>
    </location>
</feature>
<evidence type="ECO:0000256" key="1">
    <source>
        <dbReference type="ARBA" id="ARBA00004496"/>
    </source>
</evidence>
<protein>
    <recommendedName>
        <fullName evidence="10">Protein stoned-B-like</fullName>
    </recommendedName>
</protein>
<dbReference type="Pfam" id="PF00928">
    <property type="entry name" value="Adap_comp_sub"/>
    <property type="match status" value="1"/>
</dbReference>
<dbReference type="GO" id="GO:0006897">
    <property type="term" value="P:endocytosis"/>
    <property type="evidence" value="ECO:0007669"/>
    <property type="project" value="UniProtKB-KW"/>
</dbReference>
<dbReference type="FunFam" id="2.60.40.1170:FF:000022">
    <property type="entry name" value="AP-1 complex subunit mu"/>
    <property type="match status" value="1"/>
</dbReference>
<keyword evidence="3" id="KW-0963">Cytoplasm</keyword>
<dbReference type="PROSITE" id="PS51072">
    <property type="entry name" value="MHD"/>
    <property type="match status" value="1"/>
</dbReference>
<accession>A0A1V9XNB7</accession>
<gene>
    <name evidence="8" type="ORF">BIW11_08710</name>
</gene>
<feature type="domain" description="MHD" evidence="7">
    <location>
        <begin position="319"/>
        <end position="633"/>
    </location>
</feature>
<dbReference type="Gene3D" id="2.60.40.1170">
    <property type="entry name" value="Mu homology domain, subdomain B"/>
    <property type="match status" value="3"/>
</dbReference>
<dbReference type="PANTHER" id="PTHR10529">
    <property type="entry name" value="AP COMPLEX SUBUNIT MU"/>
    <property type="match status" value="1"/>
</dbReference>
<reference evidence="8 9" key="1">
    <citation type="journal article" date="2017" name="Gigascience">
        <title>Draft genome of the honey bee ectoparasitic mite, Tropilaelaps mercedesae, is shaped by the parasitic life history.</title>
        <authorList>
            <person name="Dong X."/>
            <person name="Armstrong S.D."/>
            <person name="Xia D."/>
            <person name="Makepeace B.L."/>
            <person name="Darby A.C."/>
            <person name="Kadowaki T."/>
        </authorList>
    </citation>
    <scope>NUCLEOTIDE SEQUENCE [LARGE SCALE GENOMIC DNA]</scope>
    <source>
        <strain evidence="8">Wuxi-XJTLU</strain>
    </source>
</reference>
<dbReference type="InterPro" id="IPR012320">
    <property type="entry name" value="SHD_dom"/>
</dbReference>
<keyword evidence="9" id="KW-1185">Reference proteome</keyword>
<keyword evidence="4" id="KW-0254">Endocytosis</keyword>
<evidence type="ECO:0000259" key="6">
    <source>
        <dbReference type="PROSITE" id="PS51070"/>
    </source>
</evidence>
<dbReference type="SUPFAM" id="SSF49447">
    <property type="entry name" value="Second domain of Mu2 adaptin subunit (ap50) of ap2 adaptor"/>
    <property type="match status" value="1"/>
</dbReference>
<dbReference type="Proteomes" id="UP000192247">
    <property type="component" value="Unassembled WGS sequence"/>
</dbReference>
<dbReference type="InParanoid" id="A0A1V9XNB7"/>
<name>A0A1V9XNB7_9ACAR</name>
<evidence type="ECO:0000313" key="8">
    <source>
        <dbReference type="EMBL" id="OQR74999.1"/>
    </source>
</evidence>
<comment type="subcellular location">
    <subcellularLocation>
        <location evidence="1">Cytoplasm</location>
    </subcellularLocation>
</comment>
<feature type="non-terminal residue" evidence="8">
    <location>
        <position position="1"/>
    </location>
</feature>
<feature type="region of interest" description="Disordered" evidence="5">
    <location>
        <begin position="1"/>
        <end position="25"/>
    </location>
</feature>
<evidence type="ECO:0000256" key="2">
    <source>
        <dbReference type="ARBA" id="ARBA00005579"/>
    </source>
</evidence>
<dbReference type="GO" id="GO:0005737">
    <property type="term" value="C:cytoplasm"/>
    <property type="evidence" value="ECO:0007669"/>
    <property type="project" value="UniProtKB-SubCell"/>
</dbReference>
<dbReference type="InterPro" id="IPR036168">
    <property type="entry name" value="AP2_Mu_C_sf"/>
</dbReference>
<dbReference type="PROSITE" id="PS51070">
    <property type="entry name" value="SHD"/>
    <property type="match status" value="1"/>
</dbReference>
<comment type="caution">
    <text evidence="8">The sequence shown here is derived from an EMBL/GenBank/DDBJ whole genome shotgun (WGS) entry which is preliminary data.</text>
</comment>
<evidence type="ECO:0000256" key="5">
    <source>
        <dbReference type="SAM" id="MobiDB-lite"/>
    </source>
</evidence>
<sequence>VPDNTPVKKANFGECKDSFDSDEEEEHMKVTIKPKVRPVANLSGVDGVVPKLAMPIKLLPPPKSPSRQAGYQVQPDRFNPFDKGSMKTAKTVDDGLFNAFEDALLSEEPESKNGKDDLGPPPAFGESGVKQAGPMSPSTPLYDEDISQPIPEWKPQFDISEGWEFFLRWPNKKKFTGNRYWKPVYVKFADTNILWVMAKKDDSDPIQEVPLQGCYSLSEMAHQPLDQFRKIFTIKLQYTFYKETVGVRKGQIAKVMSGQVNSMGSVAKLGLPLQHAPQLTQLLKLGTANLATLRTFVQVIEDVLFGLQIHRDRALTYKSEEIQAMVVDEYVVDVDKVGHVCSQKARVRLFFLAFVNGMPDVEVGINELSRQGKEIVGRHDIMPIVTEEWIRVEDCEFHSCVDRKEFEDNKVIKLHPPDATFFELMRFRVRPPRQRELPIQLTAVLRVSPPKVQLKAEVLVPGYSSRKHGQIPCEDIAMFFPIPECWVYLFRVEKHFRYGALKSTNRRHGKIKGLERIMGAAAGGNIEKQLIEVTAGQAKYEPAHKAIVWRVPRLPKEGQGAYTQQMMTVDLELTSFDQIPTEFESQLRVEFIMPASTVSHTTVRSISCATDADLPVEKYCRYIAKHDYTVEMDVQVGTGPLEFTPFGEVTRVEAREPQAPPTPPPPVRHIDSAASDSDDSD</sequence>
<evidence type="ECO:0000256" key="3">
    <source>
        <dbReference type="ARBA" id="ARBA00022490"/>
    </source>
</evidence>
<dbReference type="InterPro" id="IPR028565">
    <property type="entry name" value="MHD"/>
</dbReference>
<feature type="region of interest" description="Disordered" evidence="5">
    <location>
        <begin position="653"/>
        <end position="681"/>
    </location>
</feature>
<organism evidence="8 9">
    <name type="scientific">Tropilaelaps mercedesae</name>
    <dbReference type="NCBI Taxonomy" id="418985"/>
    <lineage>
        <taxon>Eukaryota</taxon>
        <taxon>Metazoa</taxon>
        <taxon>Ecdysozoa</taxon>
        <taxon>Arthropoda</taxon>
        <taxon>Chelicerata</taxon>
        <taxon>Arachnida</taxon>
        <taxon>Acari</taxon>
        <taxon>Parasitiformes</taxon>
        <taxon>Mesostigmata</taxon>
        <taxon>Gamasina</taxon>
        <taxon>Dermanyssoidea</taxon>
        <taxon>Laelapidae</taxon>
        <taxon>Tropilaelaps</taxon>
    </lineage>
</organism>
<dbReference type="InterPro" id="IPR050431">
    <property type="entry name" value="Adaptor_comp_med_subunit"/>
</dbReference>
<feature type="domain" description="SHD" evidence="6">
    <location>
        <begin position="162"/>
        <end position="315"/>
    </location>
</feature>
<feature type="compositionally biased region" description="Basic and acidic residues" evidence="5">
    <location>
        <begin position="109"/>
        <end position="118"/>
    </location>
</feature>
<feature type="region of interest" description="Disordered" evidence="5">
    <location>
        <begin position="59"/>
        <end position="84"/>
    </location>
</feature>
<dbReference type="AlphaFoldDB" id="A0A1V9XNB7"/>
<dbReference type="STRING" id="418985.A0A1V9XNB7"/>
<evidence type="ECO:0008006" key="10">
    <source>
        <dbReference type="Google" id="ProtNLM"/>
    </source>
</evidence>
<evidence type="ECO:0000313" key="9">
    <source>
        <dbReference type="Proteomes" id="UP000192247"/>
    </source>
</evidence>